<dbReference type="eggNOG" id="COG3153">
    <property type="taxonomic scope" value="Bacteria"/>
</dbReference>
<dbReference type="OrthoDB" id="9797178at2"/>
<proteinExistence type="predicted"/>
<reference evidence="2 3" key="1">
    <citation type="submission" date="2013-04" db="EMBL/GenBank/DDBJ databases">
        <title>Draft genome of the heavy metal tolerant bacterium Lysinibacillus sphaericus strain OT4b.31.</title>
        <authorList>
            <person name="Pena-Montenegro T.D."/>
            <person name="Dussan J."/>
        </authorList>
    </citation>
    <scope>NUCLEOTIDE SEQUENCE [LARGE SCALE GENOMIC DNA]</scope>
    <source>
        <strain evidence="2 3">OT4b.31</strain>
    </source>
</reference>
<protein>
    <submittedName>
        <fullName evidence="2">Putative acetyltransferase</fullName>
    </submittedName>
</protein>
<comment type="caution">
    <text evidence="2">The sequence shown here is derived from an EMBL/GenBank/DDBJ whole genome shotgun (WGS) entry which is preliminary data.</text>
</comment>
<dbReference type="EMBL" id="AQPX01000021">
    <property type="protein sequence ID" value="EON71817.1"/>
    <property type="molecule type" value="Genomic_DNA"/>
</dbReference>
<keyword evidence="2" id="KW-0808">Transferase</keyword>
<dbReference type="PATRIC" id="fig|1285586.5.peg.3086"/>
<gene>
    <name evidence="2" type="ORF">H131_15078</name>
</gene>
<dbReference type="InterPro" id="IPR016181">
    <property type="entry name" value="Acyl_CoA_acyltransferase"/>
</dbReference>
<dbReference type="Gene3D" id="3.40.630.30">
    <property type="match status" value="1"/>
</dbReference>
<dbReference type="CDD" id="cd04301">
    <property type="entry name" value="NAT_SF"/>
    <property type="match status" value="1"/>
</dbReference>
<accession>R7ZCG4</accession>
<dbReference type="SUPFAM" id="SSF55729">
    <property type="entry name" value="Acyl-CoA N-acyltransferases (Nat)"/>
    <property type="match status" value="1"/>
</dbReference>
<organism evidence="2 3">
    <name type="scientific">Lysinibacillus sphaericus OT4b.31</name>
    <dbReference type="NCBI Taxonomy" id="1285586"/>
    <lineage>
        <taxon>Bacteria</taxon>
        <taxon>Bacillati</taxon>
        <taxon>Bacillota</taxon>
        <taxon>Bacilli</taxon>
        <taxon>Bacillales</taxon>
        <taxon>Bacillaceae</taxon>
        <taxon>Lysinibacillus</taxon>
    </lineage>
</organism>
<dbReference type="PROSITE" id="PS51186">
    <property type="entry name" value="GNAT"/>
    <property type="match status" value="1"/>
</dbReference>
<name>R7ZCG4_LYSSH</name>
<dbReference type="Proteomes" id="UP000013911">
    <property type="component" value="Unassembled WGS sequence"/>
</dbReference>
<dbReference type="GO" id="GO:0016747">
    <property type="term" value="F:acyltransferase activity, transferring groups other than amino-acyl groups"/>
    <property type="evidence" value="ECO:0007669"/>
    <property type="project" value="InterPro"/>
</dbReference>
<sequence length="176" mass="19588">MEIVIRQEKVSDYKETEDVVRAAFAHEEMSDQTEHELVARLRNSAAFQPQLSLVAVENKRIVGHVLLTKITIVNDQQVIDSLALAPVSVLPEFQHNGIGKLLITQSLSKAKELAYDSVIVLGHPTYYPKFGFKPASLWGIQSPFEVPDNAFMAVELTENGLRNVSGIVEYSTAFFS</sequence>
<feature type="domain" description="N-acetyltransferase" evidence="1">
    <location>
        <begin position="3"/>
        <end position="157"/>
    </location>
</feature>
<dbReference type="InterPro" id="IPR000182">
    <property type="entry name" value="GNAT_dom"/>
</dbReference>
<dbReference type="AlphaFoldDB" id="R7ZCG4"/>
<evidence type="ECO:0000313" key="2">
    <source>
        <dbReference type="EMBL" id="EON71817.1"/>
    </source>
</evidence>
<dbReference type="Pfam" id="PF13527">
    <property type="entry name" value="Acetyltransf_9"/>
    <property type="match status" value="1"/>
</dbReference>
<evidence type="ECO:0000259" key="1">
    <source>
        <dbReference type="PROSITE" id="PS51186"/>
    </source>
</evidence>
<dbReference type="HOGENOM" id="CLU_081840_1_1_9"/>
<dbReference type="RefSeq" id="WP_010859950.1">
    <property type="nucleotide sequence ID" value="NZ_KB933398.1"/>
</dbReference>
<evidence type="ECO:0000313" key="3">
    <source>
        <dbReference type="Proteomes" id="UP000013911"/>
    </source>
</evidence>